<dbReference type="EMBL" id="SWJQ01000762">
    <property type="protein sequence ID" value="TRZ11081.1"/>
    <property type="molecule type" value="Genomic_DNA"/>
</dbReference>
<feature type="signal peptide" evidence="2">
    <location>
        <begin position="1"/>
        <end position="28"/>
    </location>
</feature>
<dbReference type="AlphaFoldDB" id="A0A8K1G3P1"/>
<comment type="caution">
    <text evidence="3">The sequence shown here is derived from an EMBL/GenBank/DDBJ whole genome shotgun (WGS) entry which is preliminary data.</text>
</comment>
<keyword evidence="2" id="KW-0732">Signal</keyword>
<accession>A0A8K1G3P1</accession>
<protein>
    <recommendedName>
        <fullName evidence="5">Reverse transcriptase domain-containing protein</fullName>
    </recommendedName>
</protein>
<evidence type="ECO:0000256" key="1">
    <source>
        <dbReference type="SAM" id="MobiDB-lite"/>
    </source>
</evidence>
<name>A0A8K1G3P1_9PASS</name>
<dbReference type="Proteomes" id="UP000796761">
    <property type="component" value="Unassembled WGS sequence"/>
</dbReference>
<organism evidence="3 4">
    <name type="scientific">Zosterops borbonicus</name>
    <dbReference type="NCBI Taxonomy" id="364589"/>
    <lineage>
        <taxon>Eukaryota</taxon>
        <taxon>Metazoa</taxon>
        <taxon>Chordata</taxon>
        <taxon>Craniata</taxon>
        <taxon>Vertebrata</taxon>
        <taxon>Euteleostomi</taxon>
        <taxon>Archelosauria</taxon>
        <taxon>Archosauria</taxon>
        <taxon>Dinosauria</taxon>
        <taxon>Saurischia</taxon>
        <taxon>Theropoda</taxon>
        <taxon>Coelurosauria</taxon>
        <taxon>Aves</taxon>
        <taxon>Neognathae</taxon>
        <taxon>Neoaves</taxon>
        <taxon>Telluraves</taxon>
        <taxon>Australaves</taxon>
        <taxon>Passeriformes</taxon>
        <taxon>Sylvioidea</taxon>
        <taxon>Zosteropidae</taxon>
        <taxon>Zosterops</taxon>
    </lineage>
</organism>
<evidence type="ECO:0008006" key="5">
    <source>
        <dbReference type="Google" id="ProtNLM"/>
    </source>
</evidence>
<proteinExistence type="predicted"/>
<feature type="compositionally biased region" description="Polar residues" evidence="1">
    <location>
        <begin position="28"/>
        <end position="38"/>
    </location>
</feature>
<feature type="region of interest" description="Disordered" evidence="1">
    <location>
        <begin position="28"/>
        <end position="55"/>
    </location>
</feature>
<keyword evidence="4" id="KW-1185">Reference proteome</keyword>
<evidence type="ECO:0000256" key="2">
    <source>
        <dbReference type="SAM" id="SignalP"/>
    </source>
</evidence>
<gene>
    <name evidence="3" type="ORF">HGM15179_016027</name>
</gene>
<sequence>MGGVPQGSALGLMLFNILISDMDSGMEASSANSFTTPTWREGKDPEEPGQAGEGCSVGGWARVTDVIYLDFCRVFDSVPHNILVSILQRHGFDG</sequence>
<evidence type="ECO:0000313" key="3">
    <source>
        <dbReference type="EMBL" id="TRZ11081.1"/>
    </source>
</evidence>
<reference evidence="3" key="1">
    <citation type="submission" date="2019-04" db="EMBL/GenBank/DDBJ databases">
        <title>Genome assembly of Zosterops borbonicus 15179.</title>
        <authorList>
            <person name="Leroy T."/>
            <person name="Anselmetti Y."/>
            <person name="Tilak M.-K."/>
            <person name="Nabholz B."/>
        </authorList>
    </citation>
    <scope>NUCLEOTIDE SEQUENCE</scope>
    <source>
        <strain evidence="3">HGM_15179</strain>
        <tissue evidence="3">Muscle</tissue>
    </source>
</reference>
<evidence type="ECO:0000313" key="4">
    <source>
        <dbReference type="Proteomes" id="UP000796761"/>
    </source>
</evidence>
<dbReference type="OrthoDB" id="10056483at2759"/>
<feature type="chain" id="PRO_5035419317" description="Reverse transcriptase domain-containing protein" evidence="2">
    <location>
        <begin position="29"/>
        <end position="94"/>
    </location>
</feature>